<reference evidence="1 2" key="1">
    <citation type="submission" date="2019-10" db="EMBL/GenBank/DDBJ databases">
        <title>Streptomyces sp. strain GY16 isolated from leaves of Broussonetia papyrifera.</title>
        <authorList>
            <person name="Mo P."/>
        </authorList>
    </citation>
    <scope>NUCLEOTIDE SEQUENCE [LARGE SCALE GENOMIC DNA]</scope>
    <source>
        <strain evidence="1 2">GY16</strain>
    </source>
</reference>
<dbReference type="AlphaFoldDB" id="A0A5P8K2E3"/>
<evidence type="ECO:0000313" key="1">
    <source>
        <dbReference type="EMBL" id="QFQ96962.1"/>
    </source>
</evidence>
<dbReference type="EMBL" id="CP045096">
    <property type="protein sequence ID" value="QFQ96962.1"/>
    <property type="molecule type" value="Genomic_DNA"/>
</dbReference>
<evidence type="ECO:0000313" key="2">
    <source>
        <dbReference type="Proteomes" id="UP000327294"/>
    </source>
</evidence>
<organism evidence="1 2">
    <name type="scientific">Streptomyces phaeolivaceus</name>
    <dbReference type="NCBI Taxonomy" id="2653200"/>
    <lineage>
        <taxon>Bacteria</taxon>
        <taxon>Bacillati</taxon>
        <taxon>Actinomycetota</taxon>
        <taxon>Actinomycetes</taxon>
        <taxon>Kitasatosporales</taxon>
        <taxon>Streptomycetaceae</taxon>
        <taxon>Streptomyces</taxon>
    </lineage>
</organism>
<proteinExistence type="predicted"/>
<accession>A0A5P8K2E3</accession>
<dbReference type="KEGG" id="sphv:F9278_12895"/>
<protein>
    <submittedName>
        <fullName evidence="1">Uncharacterized protein</fullName>
    </submittedName>
</protein>
<name>A0A5P8K2E3_9ACTN</name>
<sequence>MSGATCTDLPRSNPSPEVWAAILASARRRRTPRSWPPSHLPTITAEEITSTLVGSYLLPPEVRQRARAAARLAEEVYR</sequence>
<keyword evidence="2" id="KW-1185">Reference proteome</keyword>
<dbReference type="Proteomes" id="UP000327294">
    <property type="component" value="Chromosome"/>
</dbReference>
<gene>
    <name evidence="1" type="ORF">F9278_12895</name>
</gene>